<dbReference type="Gene3D" id="1.20.5.400">
    <property type="match status" value="1"/>
</dbReference>
<protein>
    <submittedName>
        <fullName evidence="1">Uncharacterized protein</fullName>
    </submittedName>
</protein>
<dbReference type="InterPro" id="IPR024374">
    <property type="entry name" value="Phage_phi-29_Gp7"/>
</dbReference>
<organism evidence="1 2">
    <name type="scientific">Lucilia cuprina</name>
    <name type="common">Green bottle fly</name>
    <name type="synonym">Australian sheep blowfly</name>
    <dbReference type="NCBI Taxonomy" id="7375"/>
    <lineage>
        <taxon>Eukaryota</taxon>
        <taxon>Metazoa</taxon>
        <taxon>Ecdysozoa</taxon>
        <taxon>Arthropoda</taxon>
        <taxon>Hexapoda</taxon>
        <taxon>Insecta</taxon>
        <taxon>Pterygota</taxon>
        <taxon>Neoptera</taxon>
        <taxon>Endopterygota</taxon>
        <taxon>Diptera</taxon>
        <taxon>Brachycera</taxon>
        <taxon>Muscomorpha</taxon>
        <taxon>Oestroidea</taxon>
        <taxon>Calliphoridae</taxon>
        <taxon>Luciliinae</taxon>
        <taxon>Lucilia</taxon>
    </lineage>
</organism>
<evidence type="ECO:0000313" key="1">
    <source>
        <dbReference type="EMBL" id="KNC25438.1"/>
    </source>
</evidence>
<keyword evidence="2" id="KW-1185">Reference proteome</keyword>
<comment type="caution">
    <text evidence="1">The sequence shown here is derived from an EMBL/GenBank/DDBJ whole genome shotgun (WGS) entry which is preliminary data.</text>
</comment>
<dbReference type="InterPro" id="IPR038032">
    <property type="entry name" value="Gp7"/>
</dbReference>
<dbReference type="SUPFAM" id="SSF90246">
    <property type="entry name" value="Head morphogenesis protein gp7"/>
    <property type="match status" value="1"/>
</dbReference>
<dbReference type="EMBL" id="JRES01001113">
    <property type="protein sequence ID" value="KNC25438.1"/>
    <property type="molecule type" value="Genomic_DNA"/>
</dbReference>
<name>A0A0L0BZJ3_LUCCU</name>
<dbReference type="AlphaFoldDB" id="A0A0L0BZJ3"/>
<reference evidence="1 2" key="1">
    <citation type="journal article" date="2015" name="Nat. Commun.">
        <title>Lucilia cuprina genome unlocks parasitic fly biology to underpin future interventions.</title>
        <authorList>
            <person name="Anstead C.A."/>
            <person name="Korhonen P.K."/>
            <person name="Young N.D."/>
            <person name="Hall R.S."/>
            <person name="Jex A.R."/>
            <person name="Murali S.C."/>
            <person name="Hughes D.S."/>
            <person name="Lee S.F."/>
            <person name="Perry T."/>
            <person name="Stroehlein A.J."/>
            <person name="Ansell B.R."/>
            <person name="Breugelmans B."/>
            <person name="Hofmann A."/>
            <person name="Qu J."/>
            <person name="Dugan S."/>
            <person name="Lee S.L."/>
            <person name="Chao H."/>
            <person name="Dinh H."/>
            <person name="Han Y."/>
            <person name="Doddapaneni H.V."/>
            <person name="Worley K.C."/>
            <person name="Muzny D.M."/>
            <person name="Ioannidis P."/>
            <person name="Waterhouse R.M."/>
            <person name="Zdobnov E.M."/>
            <person name="James P.J."/>
            <person name="Bagnall N.H."/>
            <person name="Kotze A.C."/>
            <person name="Gibbs R.A."/>
            <person name="Richards S."/>
            <person name="Batterham P."/>
            <person name="Gasser R.B."/>
        </authorList>
    </citation>
    <scope>NUCLEOTIDE SEQUENCE [LARGE SCALE GENOMIC DNA]</scope>
    <source>
        <strain evidence="1 2">LS</strain>
        <tissue evidence="1">Full body</tissue>
    </source>
</reference>
<dbReference type="Pfam" id="PF11418">
    <property type="entry name" value="Scaffolding_pro"/>
    <property type="match status" value="1"/>
</dbReference>
<accession>A0A0L0BZJ3</accession>
<proteinExistence type="predicted"/>
<dbReference type="Proteomes" id="UP000037069">
    <property type="component" value="Unassembled WGS sequence"/>
</dbReference>
<gene>
    <name evidence="1" type="ORF">FF38_11039</name>
</gene>
<sequence length="102" mass="11574">MLTPEQHEAILNDLMNPETSIETRTQHLMTLRDDYVEVHVNHSTQTQQIDAFKVEVADLQASNSKLFRKIGIDGGTEEQKKNENQQSFSESVTLDLLFKGGN</sequence>
<evidence type="ECO:0000313" key="2">
    <source>
        <dbReference type="Proteomes" id="UP000037069"/>
    </source>
</evidence>